<dbReference type="Gene3D" id="3.10.310.10">
    <property type="entry name" value="Diaminopimelate Epimerase, Chain A, domain 1"/>
    <property type="match status" value="2"/>
</dbReference>
<dbReference type="HAMAP" id="MF_00197">
    <property type="entry name" value="DAP_epimerase"/>
    <property type="match status" value="1"/>
</dbReference>
<accession>A0ABN8XC08</accession>
<evidence type="ECO:0000256" key="8">
    <source>
        <dbReference type="HAMAP-Rule" id="MF_00197"/>
    </source>
</evidence>
<keyword evidence="6 8" id="KW-0413">Isomerase</keyword>
<evidence type="ECO:0000256" key="3">
    <source>
        <dbReference type="ARBA" id="ARBA00013080"/>
    </source>
</evidence>
<keyword evidence="8" id="KW-0963">Cytoplasm</keyword>
<keyword evidence="4 8" id="KW-0028">Amino-acid biosynthesis</keyword>
<evidence type="ECO:0000256" key="6">
    <source>
        <dbReference type="ARBA" id="ARBA00023235"/>
    </source>
</evidence>
<dbReference type="EMBL" id="OX458932">
    <property type="protein sequence ID" value="CAI9084806.1"/>
    <property type="molecule type" value="Genomic_DNA"/>
</dbReference>
<dbReference type="Pfam" id="PF01678">
    <property type="entry name" value="DAP_epimerase"/>
    <property type="match status" value="2"/>
</dbReference>
<feature type="binding site" evidence="8">
    <location>
        <position position="64"/>
    </location>
    <ligand>
        <name>substrate</name>
    </ligand>
</feature>
<dbReference type="PROSITE" id="PS01326">
    <property type="entry name" value="DAP_EPIMERASE"/>
    <property type="match status" value="1"/>
</dbReference>
<gene>
    <name evidence="8 10" type="primary">dapF</name>
    <name evidence="10" type="ORF">MFUM_0414</name>
</gene>
<comment type="similarity">
    <text evidence="2 8">Belongs to the diaminopimelate epimerase family.</text>
</comment>
<evidence type="ECO:0000313" key="11">
    <source>
        <dbReference type="Proteomes" id="UP001161497"/>
    </source>
</evidence>
<evidence type="ECO:0000256" key="4">
    <source>
        <dbReference type="ARBA" id="ARBA00022605"/>
    </source>
</evidence>
<feature type="binding site" evidence="8">
    <location>
        <begin position="201"/>
        <end position="202"/>
    </location>
    <ligand>
        <name>substrate</name>
    </ligand>
</feature>
<evidence type="ECO:0000256" key="9">
    <source>
        <dbReference type="PROSITE-ProRule" id="PRU10125"/>
    </source>
</evidence>
<feature type="active site" evidence="9">
    <location>
        <position position="73"/>
    </location>
</feature>
<dbReference type="InterPro" id="IPR018510">
    <property type="entry name" value="DAP_epimerase_AS"/>
</dbReference>
<comment type="subunit">
    <text evidence="8">Homodimer.</text>
</comment>
<dbReference type="GO" id="GO:0008837">
    <property type="term" value="F:diaminopimelate epimerase activity"/>
    <property type="evidence" value="ECO:0007669"/>
    <property type="project" value="UniProtKB-EC"/>
</dbReference>
<evidence type="ECO:0000256" key="7">
    <source>
        <dbReference type="ARBA" id="ARBA00051712"/>
    </source>
</evidence>
<evidence type="ECO:0000256" key="5">
    <source>
        <dbReference type="ARBA" id="ARBA00023154"/>
    </source>
</evidence>
<comment type="pathway">
    <text evidence="1 8">Amino-acid biosynthesis; L-lysine biosynthesis via DAP pathway; DL-2,6-diaminopimelate from LL-2,6-diaminopimelate: step 1/1.</text>
</comment>
<name>A0ABN8XC08_9BACT</name>
<dbReference type="PANTHER" id="PTHR31689:SF0">
    <property type="entry name" value="DIAMINOPIMELATE EPIMERASE"/>
    <property type="match status" value="1"/>
</dbReference>
<keyword evidence="5 8" id="KW-0457">Lysine biosynthesis</keyword>
<feature type="site" description="Could be important to modulate the pK values of the two catalytic cysteine residues" evidence="8">
    <location>
        <position position="201"/>
    </location>
</feature>
<dbReference type="SUPFAM" id="SSF54506">
    <property type="entry name" value="Diaminopimelate epimerase-like"/>
    <property type="match status" value="2"/>
</dbReference>
<dbReference type="InterPro" id="IPR001653">
    <property type="entry name" value="DAP_epimerase_DapF"/>
</dbReference>
<comment type="catalytic activity">
    <reaction evidence="7 8">
        <text>(2S,6S)-2,6-diaminopimelate = meso-2,6-diaminopimelate</text>
        <dbReference type="Rhea" id="RHEA:15393"/>
        <dbReference type="ChEBI" id="CHEBI:57609"/>
        <dbReference type="ChEBI" id="CHEBI:57791"/>
        <dbReference type="EC" id="5.1.1.7"/>
    </reaction>
</comment>
<feature type="active site" description="Proton donor" evidence="8">
    <location>
        <position position="73"/>
    </location>
</feature>
<reference evidence="10" key="1">
    <citation type="submission" date="2023-03" db="EMBL/GenBank/DDBJ databases">
        <authorList>
            <person name="Cremers G."/>
            <person name="Picone N."/>
        </authorList>
    </citation>
    <scope>NUCLEOTIDE SEQUENCE</scope>
    <source>
        <strain evidence="10">Sample_alias</strain>
    </source>
</reference>
<protein>
    <recommendedName>
        <fullName evidence="3 8">Diaminopimelate epimerase</fullName>
        <shortName evidence="8">DAP epimerase</shortName>
        <ecNumber evidence="3 8">5.1.1.7</ecNumber>
    </recommendedName>
    <alternativeName>
        <fullName evidence="8">PLP-independent amino acid racemase</fullName>
    </alternativeName>
</protein>
<feature type="site" description="Could be important to modulate the pK values of the two catalytic cysteine residues" evidence="8">
    <location>
        <position position="149"/>
    </location>
</feature>
<feature type="binding site" evidence="8">
    <location>
        <position position="13"/>
    </location>
    <ligand>
        <name>substrate</name>
    </ligand>
</feature>
<dbReference type="RefSeq" id="WP_009060319.1">
    <property type="nucleotide sequence ID" value="NZ_JAHXRZ010000003.1"/>
</dbReference>
<comment type="subcellular location">
    <subcellularLocation>
        <location evidence="8">Cytoplasm</location>
    </subcellularLocation>
</comment>
<feature type="binding site" evidence="8">
    <location>
        <position position="183"/>
    </location>
    <ligand>
        <name>substrate</name>
    </ligand>
</feature>
<feature type="binding site" evidence="8">
    <location>
        <begin position="74"/>
        <end position="75"/>
    </location>
    <ligand>
        <name>substrate</name>
    </ligand>
</feature>
<evidence type="ECO:0000256" key="1">
    <source>
        <dbReference type="ARBA" id="ARBA00005196"/>
    </source>
</evidence>
<dbReference type="EC" id="5.1.1.7" evidence="3 8"/>
<evidence type="ECO:0000256" key="2">
    <source>
        <dbReference type="ARBA" id="ARBA00010219"/>
    </source>
</evidence>
<organism evidence="10 11">
    <name type="scientific">Candidatus Methylacidiphilum fumarolicum</name>
    <dbReference type="NCBI Taxonomy" id="591154"/>
    <lineage>
        <taxon>Bacteria</taxon>
        <taxon>Pseudomonadati</taxon>
        <taxon>Verrucomicrobiota</taxon>
        <taxon>Methylacidiphilae</taxon>
        <taxon>Methylacidiphilales</taxon>
        <taxon>Methylacidiphilaceae</taxon>
        <taxon>Methylacidiphilum (ex Ratnadevi et al. 2023)</taxon>
    </lineage>
</organism>
<dbReference type="NCBIfam" id="TIGR00652">
    <property type="entry name" value="DapF"/>
    <property type="match status" value="1"/>
</dbReference>
<feature type="active site" description="Proton acceptor" evidence="8">
    <location>
        <position position="211"/>
    </location>
</feature>
<feature type="binding site" evidence="8">
    <location>
        <begin position="212"/>
        <end position="213"/>
    </location>
    <ligand>
        <name>substrate</name>
    </ligand>
</feature>
<dbReference type="Proteomes" id="UP001161497">
    <property type="component" value="Chromosome"/>
</dbReference>
<comment type="function">
    <text evidence="8">Catalyzes the stereoinversion of LL-2,6-diaminopimelate (L,L-DAP) to meso-diaminopimelate (meso-DAP), a precursor of L-lysine and an essential component of the bacterial peptidoglycan.</text>
</comment>
<dbReference type="PANTHER" id="PTHR31689">
    <property type="entry name" value="DIAMINOPIMELATE EPIMERASE, CHLOROPLASTIC"/>
    <property type="match status" value="1"/>
</dbReference>
<keyword evidence="11" id="KW-1185">Reference proteome</keyword>
<sequence>MTLFFTKMNGAGNDFILLDNRQGLLSLDASSIAYLCDRHRGIGADGILLVEWAEKEGLRMVYFNADGSRASFCGNGARCFARFAWETEHKNVGCGRLSFLTDCGTVEAWVEGERVKITMPSAKNLRLDVPISLSDRTLNGHAIDTGVPHVVLFGDYEKWTEAALQDLGYEIRWHKAFQPEGTNVNFVWKAGEQAIKVRTYERGVEGETLACGSGVTASALISSVILGMEPPIDVYVRSGERLQVHFRRTEKGFEEVFLEGPAKKVFVGQIELP</sequence>
<evidence type="ECO:0000313" key="10">
    <source>
        <dbReference type="EMBL" id="CAI9084806.1"/>
    </source>
</evidence>
<comment type="caution">
    <text evidence="8">Lacks conserved residue(s) required for the propagation of feature annotation.</text>
</comment>
<proteinExistence type="inferred from homology"/>